<dbReference type="EMBL" id="MU128998">
    <property type="protein sequence ID" value="KAF9511610.1"/>
    <property type="molecule type" value="Genomic_DNA"/>
</dbReference>
<comment type="caution">
    <text evidence="1">The sequence shown here is derived from an EMBL/GenBank/DDBJ whole genome shotgun (WGS) entry which is preliminary data.</text>
</comment>
<dbReference type="AlphaFoldDB" id="A0A9P6ATB8"/>
<accession>A0A9P6ATB8</accession>
<sequence>MARPYKFTGTEQDTTFLAHTIAALIHLSFSSALVEYMDLDDYEDPENEHLVHFQHGLFTDIQGVYVPGQGFSVFDVIAHSAGSYPSPNNQYHWESSWDQGPRAYEHFAKNHVCNGICQGLQLPIVSYPVTGD</sequence>
<name>A0A9P6ATB8_9AGAM</name>
<dbReference type="Proteomes" id="UP000886523">
    <property type="component" value="Unassembled WGS sequence"/>
</dbReference>
<protein>
    <recommendedName>
        <fullName evidence="3">Alpha-type protein kinase domain-containing protein</fullName>
    </recommendedName>
</protein>
<dbReference type="InterPro" id="IPR011009">
    <property type="entry name" value="Kinase-like_dom_sf"/>
</dbReference>
<evidence type="ECO:0000313" key="2">
    <source>
        <dbReference type="Proteomes" id="UP000886523"/>
    </source>
</evidence>
<dbReference type="SUPFAM" id="SSF56112">
    <property type="entry name" value="Protein kinase-like (PK-like)"/>
    <property type="match status" value="1"/>
</dbReference>
<keyword evidence="2" id="KW-1185">Reference proteome</keyword>
<reference evidence="1" key="1">
    <citation type="journal article" date="2020" name="Nat. Commun.">
        <title>Large-scale genome sequencing of mycorrhizal fungi provides insights into the early evolution of symbiotic traits.</title>
        <authorList>
            <person name="Miyauchi S."/>
            <person name="Kiss E."/>
            <person name="Kuo A."/>
            <person name="Drula E."/>
            <person name="Kohler A."/>
            <person name="Sanchez-Garcia M."/>
            <person name="Morin E."/>
            <person name="Andreopoulos B."/>
            <person name="Barry K.W."/>
            <person name="Bonito G."/>
            <person name="Buee M."/>
            <person name="Carver A."/>
            <person name="Chen C."/>
            <person name="Cichocki N."/>
            <person name="Clum A."/>
            <person name="Culley D."/>
            <person name="Crous P.W."/>
            <person name="Fauchery L."/>
            <person name="Girlanda M."/>
            <person name="Hayes R.D."/>
            <person name="Keri Z."/>
            <person name="LaButti K."/>
            <person name="Lipzen A."/>
            <person name="Lombard V."/>
            <person name="Magnuson J."/>
            <person name="Maillard F."/>
            <person name="Murat C."/>
            <person name="Nolan M."/>
            <person name="Ohm R.A."/>
            <person name="Pangilinan J."/>
            <person name="Pereira M.F."/>
            <person name="Perotto S."/>
            <person name="Peter M."/>
            <person name="Pfister S."/>
            <person name="Riley R."/>
            <person name="Sitrit Y."/>
            <person name="Stielow J.B."/>
            <person name="Szollosi G."/>
            <person name="Zifcakova L."/>
            <person name="Stursova M."/>
            <person name="Spatafora J.W."/>
            <person name="Tedersoo L."/>
            <person name="Vaario L.M."/>
            <person name="Yamada A."/>
            <person name="Yan M."/>
            <person name="Wang P."/>
            <person name="Xu J."/>
            <person name="Bruns T."/>
            <person name="Baldrian P."/>
            <person name="Vilgalys R."/>
            <person name="Dunand C."/>
            <person name="Henrissat B."/>
            <person name="Grigoriev I.V."/>
            <person name="Hibbett D."/>
            <person name="Nagy L.G."/>
            <person name="Martin F.M."/>
        </authorList>
    </citation>
    <scope>NUCLEOTIDE SEQUENCE</scope>
    <source>
        <strain evidence="1">UP504</strain>
    </source>
</reference>
<evidence type="ECO:0000313" key="1">
    <source>
        <dbReference type="EMBL" id="KAF9511610.1"/>
    </source>
</evidence>
<proteinExistence type="predicted"/>
<dbReference type="Gene3D" id="3.20.200.10">
    <property type="entry name" value="MHCK/EF2 kinase"/>
    <property type="match status" value="1"/>
</dbReference>
<evidence type="ECO:0008006" key="3">
    <source>
        <dbReference type="Google" id="ProtNLM"/>
    </source>
</evidence>
<organism evidence="1 2">
    <name type="scientific">Hydnum rufescens UP504</name>
    <dbReference type="NCBI Taxonomy" id="1448309"/>
    <lineage>
        <taxon>Eukaryota</taxon>
        <taxon>Fungi</taxon>
        <taxon>Dikarya</taxon>
        <taxon>Basidiomycota</taxon>
        <taxon>Agaricomycotina</taxon>
        <taxon>Agaricomycetes</taxon>
        <taxon>Cantharellales</taxon>
        <taxon>Hydnaceae</taxon>
        <taxon>Hydnum</taxon>
    </lineage>
</organism>
<gene>
    <name evidence="1" type="ORF">BS47DRAFT_1164160</name>
</gene>